<dbReference type="EMBL" id="ACJW02000001">
    <property type="protein sequence ID" value="EEP69545.1"/>
    <property type="molecule type" value="Genomic_DNA"/>
</dbReference>
<reference evidence="1" key="1">
    <citation type="submission" date="2009-04" db="EMBL/GenBank/DDBJ databases">
        <authorList>
            <person name="Weinstock G."/>
            <person name="Sodergren E."/>
            <person name="Clifton S."/>
            <person name="Fulton L."/>
            <person name="Fulton B."/>
            <person name="Courtney L."/>
            <person name="Fronick C."/>
            <person name="Harrison M."/>
            <person name="Strong C."/>
            <person name="Farmer C."/>
            <person name="Delahaunty K."/>
            <person name="Markovic C."/>
            <person name="Hall O."/>
            <person name="Minx P."/>
            <person name="Tomlinson C."/>
            <person name="Mitreva M."/>
            <person name="Nelson J."/>
            <person name="Hou S."/>
            <person name="Wollam A."/>
            <person name="Pepin K.H."/>
            <person name="Johnson M."/>
            <person name="Bhonagiri V."/>
            <person name="Nash W.E."/>
            <person name="Warren W."/>
            <person name="Chinwalla A."/>
            <person name="Mardis E.R."/>
            <person name="Wilson R.K."/>
        </authorList>
    </citation>
    <scope>NUCLEOTIDE SEQUENCE [LARGE SCALE GENOMIC DNA]</scope>
    <source>
        <strain evidence="1">ATCC 51147</strain>
    </source>
</reference>
<accession>C4GED5</accession>
<organism evidence="1 2">
    <name type="scientific">Kingella oralis ATCC 51147</name>
    <dbReference type="NCBI Taxonomy" id="629741"/>
    <lineage>
        <taxon>Bacteria</taxon>
        <taxon>Pseudomonadati</taxon>
        <taxon>Pseudomonadota</taxon>
        <taxon>Betaproteobacteria</taxon>
        <taxon>Neisseriales</taxon>
        <taxon>Neisseriaceae</taxon>
        <taxon>Kingella</taxon>
    </lineage>
</organism>
<name>C4GED5_9NEIS</name>
<evidence type="ECO:0000313" key="2">
    <source>
        <dbReference type="Proteomes" id="UP000003009"/>
    </source>
</evidence>
<dbReference type="HOGENOM" id="CLU_3217387_0_0_4"/>
<protein>
    <submittedName>
        <fullName evidence="1">Uncharacterized protein</fullName>
    </submittedName>
</protein>
<gene>
    <name evidence="1" type="ORF">GCWU000324_00018</name>
</gene>
<sequence length="44" mass="5210">MFAGEDDTGKQCFAFGRLGMKEPAWFSLLRQPEKRSQTVRQKWF</sequence>
<keyword evidence="2" id="KW-1185">Reference proteome</keyword>
<dbReference type="AlphaFoldDB" id="C4GED5"/>
<comment type="caution">
    <text evidence="1">The sequence shown here is derived from an EMBL/GenBank/DDBJ whole genome shotgun (WGS) entry which is preliminary data.</text>
</comment>
<dbReference type="STRING" id="629741.GCWU000324_00018"/>
<evidence type="ECO:0000313" key="1">
    <source>
        <dbReference type="EMBL" id="EEP69545.1"/>
    </source>
</evidence>
<dbReference type="Proteomes" id="UP000003009">
    <property type="component" value="Unassembled WGS sequence"/>
</dbReference>
<proteinExistence type="predicted"/>